<dbReference type="InterPro" id="IPR036162">
    <property type="entry name" value="Resolvase-like_N_sf"/>
</dbReference>
<accession>A0ABR9FWW8</accession>
<evidence type="ECO:0000313" key="7">
    <source>
        <dbReference type="Proteomes" id="UP001645038"/>
    </source>
</evidence>
<evidence type="ECO:0000256" key="3">
    <source>
        <dbReference type="ARBA" id="ARBA00023172"/>
    </source>
</evidence>
<dbReference type="Pfam" id="PF00239">
    <property type="entry name" value="Resolvase"/>
    <property type="match status" value="1"/>
</dbReference>
<dbReference type="SUPFAM" id="SSF53041">
    <property type="entry name" value="Resolvase-like"/>
    <property type="match status" value="1"/>
</dbReference>
<dbReference type="PROSITE" id="PS51736">
    <property type="entry name" value="RECOMBINASES_3"/>
    <property type="match status" value="1"/>
</dbReference>
<evidence type="ECO:0000256" key="4">
    <source>
        <dbReference type="PROSITE-ProRule" id="PRU10137"/>
    </source>
</evidence>
<dbReference type="InterPro" id="IPR050639">
    <property type="entry name" value="SSR_resolvase"/>
</dbReference>
<dbReference type="PANTHER" id="PTHR30461">
    <property type="entry name" value="DNA-INVERTASE FROM LAMBDOID PROPHAGE"/>
    <property type="match status" value="1"/>
</dbReference>
<keyword evidence="3" id="KW-0233">DNA recombination</keyword>
<keyword evidence="2" id="KW-0238">DNA-binding</keyword>
<dbReference type="CDD" id="cd03768">
    <property type="entry name" value="SR_ResInv"/>
    <property type="match status" value="1"/>
</dbReference>
<feature type="domain" description="Resolvase/invertase-type recombinase catalytic" evidence="5">
    <location>
        <begin position="2"/>
        <end position="139"/>
    </location>
</feature>
<dbReference type="Proteomes" id="UP001645038">
    <property type="component" value="Unassembled WGS sequence"/>
</dbReference>
<dbReference type="SMART" id="SM00857">
    <property type="entry name" value="Resolvase"/>
    <property type="match status" value="1"/>
</dbReference>
<dbReference type="EMBL" id="RRZB01000012">
    <property type="protein sequence ID" value="MBE0463143.1"/>
    <property type="molecule type" value="Genomic_DNA"/>
</dbReference>
<dbReference type="InterPro" id="IPR006118">
    <property type="entry name" value="Recombinase_CS"/>
</dbReference>
<proteinExistence type="predicted"/>
<name>A0ABR9FWW8_9GAMM</name>
<sequence>MAMIGYLRVSSSDQSTHSQRSEISHRHNIERWWSDEATSGVLPALQRAGFSALAEYVREGDVLVVYAIDRLGRDTVDVLNTVQFMQSKGVSIISLREGFDLNTPIGKAMLTMLAAMAEIERSNIRERQMAGIRRAKAEGRHLGRPKKSDAVEIKLWREENEASISKTAKHFEVSESTVKRAKRGRSCG</sequence>
<dbReference type="InterPro" id="IPR006119">
    <property type="entry name" value="Resolv_N"/>
</dbReference>
<keyword evidence="1" id="KW-0229">DNA integration</keyword>
<organism evidence="6 7">
    <name type="scientific">Halomonas colorata</name>
    <dbReference type="NCBI Taxonomy" id="2742615"/>
    <lineage>
        <taxon>Bacteria</taxon>
        <taxon>Pseudomonadati</taxon>
        <taxon>Pseudomonadota</taxon>
        <taxon>Gammaproteobacteria</taxon>
        <taxon>Oceanospirillales</taxon>
        <taxon>Halomonadaceae</taxon>
        <taxon>Halomonas</taxon>
    </lineage>
</organism>
<dbReference type="Gene3D" id="3.40.50.1390">
    <property type="entry name" value="Resolvase, N-terminal catalytic domain"/>
    <property type="match status" value="1"/>
</dbReference>
<evidence type="ECO:0000256" key="2">
    <source>
        <dbReference type="ARBA" id="ARBA00023125"/>
    </source>
</evidence>
<evidence type="ECO:0000256" key="1">
    <source>
        <dbReference type="ARBA" id="ARBA00022908"/>
    </source>
</evidence>
<gene>
    <name evidence="6" type="ORF">EI547_06690</name>
</gene>
<protein>
    <submittedName>
        <fullName evidence="6">Recombinase family protein</fullName>
    </submittedName>
</protein>
<dbReference type="PANTHER" id="PTHR30461:SF2">
    <property type="entry name" value="SERINE RECOMBINASE PINE-RELATED"/>
    <property type="match status" value="1"/>
</dbReference>
<feature type="active site" description="O-(5'-phospho-DNA)-serine intermediate" evidence="4">
    <location>
        <position position="10"/>
    </location>
</feature>
<dbReference type="RefSeq" id="WP_192537709.1">
    <property type="nucleotide sequence ID" value="NZ_RRZB01000012.1"/>
</dbReference>
<dbReference type="PROSITE" id="PS00398">
    <property type="entry name" value="RECOMBINASES_2"/>
    <property type="match status" value="1"/>
</dbReference>
<evidence type="ECO:0000259" key="5">
    <source>
        <dbReference type="PROSITE" id="PS51736"/>
    </source>
</evidence>
<reference evidence="6 7" key="1">
    <citation type="submission" date="2020-07" db="EMBL/GenBank/DDBJ databases">
        <title>Halophilic bacteria isolated from french cheeses.</title>
        <authorList>
            <person name="Kothe C.I."/>
            <person name="Farah-Kraiem B."/>
            <person name="Renault P."/>
            <person name="Dridi B."/>
        </authorList>
    </citation>
    <scope>NUCLEOTIDE SEQUENCE [LARGE SCALE GENOMIC DNA]</scope>
    <source>
        <strain evidence="6 7">FME20</strain>
    </source>
</reference>
<comment type="caution">
    <text evidence="6">The sequence shown here is derived from an EMBL/GenBank/DDBJ whole genome shotgun (WGS) entry which is preliminary data.</text>
</comment>
<dbReference type="PROSITE" id="PS00397">
    <property type="entry name" value="RECOMBINASES_1"/>
    <property type="match status" value="1"/>
</dbReference>
<evidence type="ECO:0000313" key="6">
    <source>
        <dbReference type="EMBL" id="MBE0463143.1"/>
    </source>
</evidence>
<keyword evidence="7" id="KW-1185">Reference proteome</keyword>